<protein>
    <submittedName>
        <fullName evidence="7">D-allose transport system permease protein AlsC</fullName>
    </submittedName>
</protein>
<reference evidence="7 8" key="1">
    <citation type="submission" date="2015-07" db="EMBL/GenBank/DDBJ databases">
        <authorList>
            <person name="Voget S."/>
            <person name="Dogs M."/>
            <person name="Brinkhoff T.H."/>
            <person name="Daniel R."/>
        </authorList>
    </citation>
    <scope>NUCLEOTIDE SEQUENCE [LARGE SCALE GENOMIC DNA]</scope>
    <source>
        <strain evidence="7 8">B14</strain>
    </source>
</reference>
<reference evidence="8" key="2">
    <citation type="submission" date="2024-01" db="EMBL/GenBank/DDBJ databases">
        <title>Roseobacter fucihabitans sp. nov., isolated from the brown alga Fucus spiralis.</title>
        <authorList>
            <person name="Hahnke S."/>
            <person name="Berger M."/>
            <person name="Schlingloff A."/>
            <person name="Athale I."/>
            <person name="Neumann-Schaal M."/>
            <person name="Adenaya A."/>
            <person name="Poehlein A."/>
            <person name="Daniel R."/>
            <person name="Pertersen J."/>
            <person name="Brinkhoff T."/>
        </authorList>
    </citation>
    <scope>NUCLEOTIDE SEQUENCE [LARGE SCALE GENOMIC DNA]</scope>
    <source>
        <strain evidence="8">B14</strain>
    </source>
</reference>
<accession>A0ABZ2BMJ6</accession>
<feature type="transmembrane region" description="Helical" evidence="6">
    <location>
        <begin position="260"/>
        <end position="280"/>
    </location>
</feature>
<dbReference type="Proteomes" id="UP001318682">
    <property type="component" value="Chromosome"/>
</dbReference>
<feature type="transmembrane region" description="Helical" evidence="6">
    <location>
        <begin position="176"/>
        <end position="198"/>
    </location>
</feature>
<keyword evidence="8" id="KW-1185">Reference proteome</keyword>
<organism evidence="7 8">
    <name type="scientific">Roseobacter fucihabitans</name>
    <dbReference type="NCBI Taxonomy" id="1537242"/>
    <lineage>
        <taxon>Bacteria</taxon>
        <taxon>Pseudomonadati</taxon>
        <taxon>Pseudomonadota</taxon>
        <taxon>Alphaproteobacteria</taxon>
        <taxon>Rhodobacterales</taxon>
        <taxon>Roseobacteraceae</taxon>
        <taxon>Roseobacter</taxon>
    </lineage>
</organism>
<evidence type="ECO:0000256" key="5">
    <source>
        <dbReference type="ARBA" id="ARBA00023136"/>
    </source>
</evidence>
<proteinExistence type="predicted"/>
<feature type="transmembrane region" description="Helical" evidence="6">
    <location>
        <begin position="63"/>
        <end position="86"/>
    </location>
</feature>
<dbReference type="Pfam" id="PF02653">
    <property type="entry name" value="BPD_transp_2"/>
    <property type="match status" value="1"/>
</dbReference>
<keyword evidence="2" id="KW-1003">Cell membrane</keyword>
<feature type="transmembrane region" description="Helical" evidence="6">
    <location>
        <begin position="227"/>
        <end position="248"/>
    </location>
</feature>
<evidence type="ECO:0000313" key="7">
    <source>
        <dbReference type="EMBL" id="WVX47296.1"/>
    </source>
</evidence>
<comment type="subcellular location">
    <subcellularLocation>
        <location evidence="1">Cell membrane</location>
        <topology evidence="1">Multi-pass membrane protein</topology>
    </subcellularLocation>
</comment>
<evidence type="ECO:0000256" key="1">
    <source>
        <dbReference type="ARBA" id="ARBA00004651"/>
    </source>
</evidence>
<feature type="transmembrane region" description="Helical" evidence="6">
    <location>
        <begin position="106"/>
        <end position="125"/>
    </location>
</feature>
<name>A0ABZ2BMJ6_9RHOB</name>
<feature type="transmembrane region" description="Helical" evidence="6">
    <location>
        <begin position="312"/>
        <end position="329"/>
    </location>
</feature>
<dbReference type="RefSeq" id="WP_187428219.1">
    <property type="nucleotide sequence ID" value="NZ_CP143423.1"/>
</dbReference>
<evidence type="ECO:0000256" key="6">
    <source>
        <dbReference type="SAM" id="Phobius"/>
    </source>
</evidence>
<dbReference type="InterPro" id="IPR001851">
    <property type="entry name" value="ABC_transp_permease"/>
</dbReference>
<dbReference type="EMBL" id="CP143423">
    <property type="protein sequence ID" value="WVX47296.1"/>
    <property type="molecule type" value="Genomic_DNA"/>
</dbReference>
<feature type="transmembrane region" description="Helical" evidence="6">
    <location>
        <begin position="287"/>
        <end position="306"/>
    </location>
</feature>
<dbReference type="CDD" id="cd06579">
    <property type="entry name" value="TM_PBP1_transp_AraH_like"/>
    <property type="match status" value="1"/>
</dbReference>
<evidence type="ECO:0000256" key="3">
    <source>
        <dbReference type="ARBA" id="ARBA00022692"/>
    </source>
</evidence>
<feature type="transmembrane region" description="Helical" evidence="6">
    <location>
        <begin position="30"/>
        <end position="51"/>
    </location>
</feature>
<keyword evidence="3 6" id="KW-0812">Transmembrane</keyword>
<evidence type="ECO:0000313" key="8">
    <source>
        <dbReference type="Proteomes" id="UP001318682"/>
    </source>
</evidence>
<evidence type="ECO:0000256" key="4">
    <source>
        <dbReference type="ARBA" id="ARBA00022989"/>
    </source>
</evidence>
<keyword evidence="4 6" id="KW-1133">Transmembrane helix</keyword>
<feature type="transmembrane region" description="Helical" evidence="6">
    <location>
        <begin position="137"/>
        <end position="156"/>
    </location>
</feature>
<dbReference type="PANTHER" id="PTHR32196">
    <property type="entry name" value="ABC TRANSPORTER PERMEASE PROTEIN YPHD-RELATED-RELATED"/>
    <property type="match status" value="1"/>
</dbReference>
<keyword evidence="5 6" id="KW-0472">Membrane</keyword>
<evidence type="ECO:0000256" key="2">
    <source>
        <dbReference type="ARBA" id="ARBA00022475"/>
    </source>
</evidence>
<gene>
    <name evidence="7" type="primary">alsC_2</name>
    <name evidence="7" type="ORF">ROLI_003630</name>
</gene>
<dbReference type="PANTHER" id="PTHR32196:SF72">
    <property type="entry name" value="RIBOSE IMPORT PERMEASE PROTEIN RBSC"/>
    <property type="match status" value="1"/>
</dbReference>
<sequence>MTSQDSTFPATPGGPNAGRTTSPFFLSNEFGLILLIIVFAVIFGFSAQGFLSQFNLFTLGRNSAVNIMIGLSMMTVIVTGGLNLAVGAMGVSVAMVCGWMIEGVGLPWPLALLGALAFGAALGFINGGMVVRTGLHSFIITLATMSIFFGTMIFLTRAESFRELPSVFSTFGRMKFGGYVSPFLLLTLVVALLLAWLYRRTLTGREMLAAGASPAAAELSGIRVDRIIILCHMLSGVLAGMAALMLVARNGAAIPSMAGQLGQDWLLPAFLGPVLGGTLLQGGKVSVLGTVLGAFLVTMLSSGLLMLQVGAFWVQTFLGLMLLVAVLLDKARRSYLARRNLA</sequence>